<dbReference type="InterPro" id="IPR036388">
    <property type="entry name" value="WH-like_DNA-bd_sf"/>
</dbReference>
<evidence type="ECO:0000256" key="2">
    <source>
        <dbReference type="ARBA" id="ARBA00023015"/>
    </source>
</evidence>
<name>A0A327WQB5_LARAB</name>
<dbReference type="InterPro" id="IPR013325">
    <property type="entry name" value="RNA_pol_sigma_r2"/>
</dbReference>
<comment type="similarity">
    <text evidence="1">Belongs to the sigma-70 factor family. ECF subfamily.</text>
</comment>
<dbReference type="SUPFAM" id="SSF88946">
    <property type="entry name" value="Sigma2 domain of RNA polymerase sigma factors"/>
    <property type="match status" value="1"/>
</dbReference>
<keyword evidence="5" id="KW-0804">Transcription</keyword>
<dbReference type="OrthoDB" id="1116697at2"/>
<dbReference type="Gene3D" id="1.10.10.10">
    <property type="entry name" value="Winged helix-like DNA-binding domain superfamily/Winged helix DNA-binding domain"/>
    <property type="match status" value="1"/>
</dbReference>
<keyword evidence="3" id="KW-0731">Sigma factor</keyword>
<dbReference type="PANTHER" id="PTHR43133">
    <property type="entry name" value="RNA POLYMERASE ECF-TYPE SIGMA FACTO"/>
    <property type="match status" value="1"/>
</dbReference>
<keyword evidence="8" id="KW-1185">Reference proteome</keyword>
<sequence>MAIRPLPVYETDQDFYQALLRREERAYQFLYSTVFPSFRNWVLTNNGTEMDAEDAFQKGLMNFLLNLEIGKYQLQASARITTVAFEYCKRVWLTELNSARLRHHAPMPTRIDAVDTGDVEKDLERMTIVSAVQKSLHQLKDVCRNLLEWFYVEELSLRDIAQRLGMKEESVKSKRYQCAERLKELYLQTAKKEGL</sequence>
<dbReference type="InterPro" id="IPR013324">
    <property type="entry name" value="RNA_pol_sigma_r3/r4-like"/>
</dbReference>
<keyword evidence="4" id="KW-0238">DNA-binding</keyword>
<dbReference type="Proteomes" id="UP000248790">
    <property type="component" value="Unassembled WGS sequence"/>
</dbReference>
<dbReference type="GO" id="GO:0006352">
    <property type="term" value="P:DNA-templated transcription initiation"/>
    <property type="evidence" value="ECO:0007669"/>
    <property type="project" value="InterPro"/>
</dbReference>
<dbReference type="Gene3D" id="1.10.1740.10">
    <property type="match status" value="1"/>
</dbReference>
<accession>A0A327WQB5</accession>
<reference evidence="7 8" key="1">
    <citation type="submission" date="2018-06" db="EMBL/GenBank/DDBJ databases">
        <title>Genomic Encyclopedia of Archaeal and Bacterial Type Strains, Phase II (KMG-II): from individual species to whole genera.</title>
        <authorList>
            <person name="Goeker M."/>
        </authorList>
    </citation>
    <scope>NUCLEOTIDE SEQUENCE [LARGE SCALE GENOMIC DNA]</scope>
    <source>
        <strain evidence="7 8">DSM 21851</strain>
    </source>
</reference>
<dbReference type="Pfam" id="PF08281">
    <property type="entry name" value="Sigma70_r4_2"/>
    <property type="match status" value="1"/>
</dbReference>
<dbReference type="InterPro" id="IPR014284">
    <property type="entry name" value="RNA_pol_sigma-70_dom"/>
</dbReference>
<organism evidence="7 8">
    <name type="scientific">Larkinella arboricola</name>
    <dbReference type="NCBI Taxonomy" id="643671"/>
    <lineage>
        <taxon>Bacteria</taxon>
        <taxon>Pseudomonadati</taxon>
        <taxon>Bacteroidota</taxon>
        <taxon>Cytophagia</taxon>
        <taxon>Cytophagales</taxon>
        <taxon>Spirosomataceae</taxon>
        <taxon>Larkinella</taxon>
    </lineage>
</organism>
<evidence type="ECO:0000313" key="8">
    <source>
        <dbReference type="Proteomes" id="UP000248790"/>
    </source>
</evidence>
<proteinExistence type="inferred from homology"/>
<gene>
    <name evidence="7" type="ORF">LX87_04609</name>
</gene>
<feature type="domain" description="RNA polymerase sigma factor 70 region 4 type 2" evidence="6">
    <location>
        <begin position="132"/>
        <end position="176"/>
    </location>
</feature>
<protein>
    <submittedName>
        <fullName evidence="7">RNA polymerase sigma factor (Sigma-70 family)</fullName>
    </submittedName>
</protein>
<evidence type="ECO:0000259" key="6">
    <source>
        <dbReference type="Pfam" id="PF08281"/>
    </source>
</evidence>
<dbReference type="AlphaFoldDB" id="A0A327WQB5"/>
<evidence type="ECO:0000256" key="5">
    <source>
        <dbReference type="ARBA" id="ARBA00023163"/>
    </source>
</evidence>
<evidence type="ECO:0000256" key="4">
    <source>
        <dbReference type="ARBA" id="ARBA00023125"/>
    </source>
</evidence>
<dbReference type="InterPro" id="IPR013249">
    <property type="entry name" value="RNA_pol_sigma70_r4_t2"/>
</dbReference>
<comment type="caution">
    <text evidence="7">The sequence shown here is derived from an EMBL/GenBank/DDBJ whole genome shotgun (WGS) entry which is preliminary data.</text>
</comment>
<dbReference type="NCBIfam" id="TIGR02937">
    <property type="entry name" value="sigma70-ECF"/>
    <property type="match status" value="1"/>
</dbReference>
<dbReference type="RefSeq" id="WP_111630631.1">
    <property type="nucleotide sequence ID" value="NZ_QLMC01000006.1"/>
</dbReference>
<evidence type="ECO:0000256" key="3">
    <source>
        <dbReference type="ARBA" id="ARBA00023082"/>
    </source>
</evidence>
<dbReference type="PANTHER" id="PTHR43133:SF8">
    <property type="entry name" value="RNA POLYMERASE SIGMA FACTOR HI_1459-RELATED"/>
    <property type="match status" value="1"/>
</dbReference>
<evidence type="ECO:0000256" key="1">
    <source>
        <dbReference type="ARBA" id="ARBA00010641"/>
    </source>
</evidence>
<dbReference type="GO" id="GO:0016987">
    <property type="term" value="F:sigma factor activity"/>
    <property type="evidence" value="ECO:0007669"/>
    <property type="project" value="UniProtKB-KW"/>
</dbReference>
<evidence type="ECO:0000313" key="7">
    <source>
        <dbReference type="EMBL" id="RAJ93097.1"/>
    </source>
</evidence>
<dbReference type="InterPro" id="IPR039425">
    <property type="entry name" value="RNA_pol_sigma-70-like"/>
</dbReference>
<dbReference type="SUPFAM" id="SSF88659">
    <property type="entry name" value="Sigma3 and sigma4 domains of RNA polymerase sigma factors"/>
    <property type="match status" value="1"/>
</dbReference>
<dbReference type="GO" id="GO:0003677">
    <property type="term" value="F:DNA binding"/>
    <property type="evidence" value="ECO:0007669"/>
    <property type="project" value="UniProtKB-KW"/>
</dbReference>
<keyword evidence="2" id="KW-0805">Transcription regulation</keyword>
<dbReference type="EMBL" id="QLMC01000006">
    <property type="protein sequence ID" value="RAJ93097.1"/>
    <property type="molecule type" value="Genomic_DNA"/>
</dbReference>